<dbReference type="Gene3D" id="3.20.20.140">
    <property type="entry name" value="Metal-dependent hydrolases"/>
    <property type="match status" value="1"/>
</dbReference>
<accession>A0A4R5CR96</accession>
<evidence type="ECO:0000313" key="10">
    <source>
        <dbReference type="Proteomes" id="UP000294739"/>
    </source>
</evidence>
<dbReference type="InterPro" id="IPR003764">
    <property type="entry name" value="GlcNAc_6-P_deAcase"/>
</dbReference>
<evidence type="ECO:0000256" key="3">
    <source>
        <dbReference type="ARBA" id="ARBA00022801"/>
    </source>
</evidence>
<evidence type="ECO:0000256" key="1">
    <source>
        <dbReference type="ARBA" id="ARBA00010716"/>
    </source>
</evidence>
<dbReference type="InParanoid" id="A0A4R5CR96"/>
<dbReference type="AlphaFoldDB" id="A0A4R5CR96"/>
<name>A0A4R5CR96_9ACTN</name>
<evidence type="ECO:0000256" key="2">
    <source>
        <dbReference type="ARBA" id="ARBA00022723"/>
    </source>
</evidence>
<comment type="similarity">
    <text evidence="1 4">Belongs to the metallo-dependent hydrolases superfamily. NagA family.</text>
</comment>
<dbReference type="PIRSF" id="PIRSF038994">
    <property type="entry name" value="NagA"/>
    <property type="match status" value="1"/>
</dbReference>
<feature type="binding site" evidence="6">
    <location>
        <position position="180"/>
    </location>
    <ligand>
        <name>Zn(2+)</name>
        <dbReference type="ChEBI" id="CHEBI:29105"/>
    </ligand>
</feature>
<dbReference type="PANTHER" id="PTHR11113:SF14">
    <property type="entry name" value="N-ACETYLGLUCOSAMINE-6-PHOSPHATE DEACETYLASE"/>
    <property type="match status" value="1"/>
</dbReference>
<feature type="compositionally biased region" description="Basic and acidic residues" evidence="7">
    <location>
        <begin position="96"/>
        <end position="113"/>
    </location>
</feature>
<proteinExistence type="inferred from homology"/>
<dbReference type="EMBL" id="SMKZ01000038">
    <property type="protein sequence ID" value="TDE02017.1"/>
    <property type="molecule type" value="Genomic_DNA"/>
</dbReference>
<evidence type="ECO:0000256" key="7">
    <source>
        <dbReference type="SAM" id="MobiDB-lite"/>
    </source>
</evidence>
<evidence type="ECO:0000256" key="6">
    <source>
        <dbReference type="PIRSR" id="PIRSR038994-3"/>
    </source>
</evidence>
<evidence type="ECO:0000256" key="5">
    <source>
        <dbReference type="PIRSR" id="PIRSR038994-1"/>
    </source>
</evidence>
<protein>
    <submittedName>
        <fullName evidence="9">N-acetylglucosamine-6-phosphate deacetylase</fullName>
    </submittedName>
</protein>
<feature type="active site" description="Proton donor/acceptor" evidence="5">
    <location>
        <position position="238"/>
    </location>
</feature>
<evidence type="ECO:0000256" key="4">
    <source>
        <dbReference type="PIRNR" id="PIRNR038994"/>
    </source>
</evidence>
<keyword evidence="2 6" id="KW-0479">Metal-binding</keyword>
<evidence type="ECO:0000259" key="8">
    <source>
        <dbReference type="Pfam" id="PF01979"/>
    </source>
</evidence>
<feature type="binding site" evidence="6">
    <location>
        <position position="91"/>
    </location>
    <ligand>
        <name>Zn(2+)</name>
        <dbReference type="ChEBI" id="CHEBI:29105"/>
    </ligand>
</feature>
<dbReference type="InterPro" id="IPR032466">
    <property type="entry name" value="Metal_Hydrolase"/>
</dbReference>
<keyword evidence="4" id="KW-0119">Carbohydrate metabolism</keyword>
<organism evidence="9 10">
    <name type="scientific">Jiangella asiatica</name>
    <dbReference type="NCBI Taxonomy" id="2530372"/>
    <lineage>
        <taxon>Bacteria</taxon>
        <taxon>Bacillati</taxon>
        <taxon>Actinomycetota</taxon>
        <taxon>Actinomycetes</taxon>
        <taxon>Jiangellales</taxon>
        <taxon>Jiangellaceae</taxon>
        <taxon>Jiangella</taxon>
    </lineage>
</organism>
<dbReference type="Pfam" id="PF01979">
    <property type="entry name" value="Amidohydro_1"/>
    <property type="match status" value="1"/>
</dbReference>
<dbReference type="GO" id="GO:0008448">
    <property type="term" value="F:N-acetylglucosamine-6-phosphate deacetylase activity"/>
    <property type="evidence" value="ECO:0007669"/>
    <property type="project" value="InterPro"/>
</dbReference>
<comment type="cofactor">
    <cofactor evidence="6">
        <name>a divalent metal cation</name>
        <dbReference type="ChEBI" id="CHEBI:60240"/>
    </cofactor>
    <text evidence="6">Binds 1 divalent metal cation per subunit.</text>
</comment>
<reference evidence="9 10" key="1">
    <citation type="submission" date="2019-03" db="EMBL/GenBank/DDBJ databases">
        <title>Draft genome sequences of novel Actinobacteria.</title>
        <authorList>
            <person name="Sahin N."/>
            <person name="Ay H."/>
            <person name="Saygin H."/>
        </authorList>
    </citation>
    <scope>NUCLEOTIDE SEQUENCE [LARGE SCALE GENOMIC DNA]</scope>
    <source>
        <strain evidence="9 10">5K138</strain>
    </source>
</reference>
<dbReference type="OrthoDB" id="9776488at2"/>
<dbReference type="SUPFAM" id="SSF51556">
    <property type="entry name" value="Metallo-dependent hydrolases"/>
    <property type="match status" value="1"/>
</dbReference>
<evidence type="ECO:0000313" key="9">
    <source>
        <dbReference type="EMBL" id="TDE02017.1"/>
    </source>
</evidence>
<gene>
    <name evidence="9" type="ORF">E1269_22280</name>
</gene>
<feature type="region of interest" description="Disordered" evidence="7">
    <location>
        <begin position="89"/>
        <end position="113"/>
    </location>
</feature>
<dbReference type="GO" id="GO:0046872">
    <property type="term" value="F:metal ion binding"/>
    <property type="evidence" value="ECO:0007669"/>
    <property type="project" value="UniProtKB-KW"/>
</dbReference>
<dbReference type="InterPro" id="IPR006680">
    <property type="entry name" value="Amidohydro-rel"/>
</dbReference>
<comment type="caution">
    <text evidence="9">The sequence shown here is derived from an EMBL/GenBank/DDBJ whole genome shotgun (WGS) entry which is preliminary data.</text>
</comment>
<keyword evidence="3 4" id="KW-0378">Hydrolase</keyword>
<feature type="binding site" evidence="6">
    <location>
        <position position="159"/>
    </location>
    <ligand>
        <name>Zn(2+)</name>
        <dbReference type="ChEBI" id="CHEBI:29105"/>
    </ligand>
</feature>
<keyword evidence="10" id="KW-1185">Reference proteome</keyword>
<dbReference type="PANTHER" id="PTHR11113">
    <property type="entry name" value="N-ACETYLGLUCOSAMINE-6-PHOSPHATE DEACETYLASE"/>
    <property type="match status" value="1"/>
</dbReference>
<feature type="domain" description="Amidohydrolase-related" evidence="8">
    <location>
        <begin position="9"/>
        <end position="350"/>
    </location>
</feature>
<dbReference type="GO" id="GO:0006046">
    <property type="term" value="P:N-acetylglucosamine catabolic process"/>
    <property type="evidence" value="ECO:0007669"/>
    <property type="project" value="TreeGrafter"/>
</dbReference>
<sequence length="359" mass="36571">MDAAGTDVILAPGLIDLQVNGCAGIDVNAAGFGAADVAALTRTQWERGVTRFCPTIVTAPEEHIVAALRAVADARRADPLVRAAIPGVHVEGPHVSPEDGPRGAHDPAHVRPADPDELERWQAASGGLVRIVTIAPETAGAVGYIRAATAAGILVSIGHTAASPAQLAAAVDAGARMSTHLGNGIAATLPRHPNPIWTQLSDDRLTASFIADGHHLDAAALTAMLRAKGPSRSVLVSDSTRLTGCAPGDYDEPVGGRVTLHPDGKLTLFASPLMAGSACSLDRCVDWAARHLEVGLAGAVRLASDAPARLLGLPGRATFEAGTPADITLCRFDDAAGFQAVGTVLDGVVVAGGSHHDTG</sequence>
<dbReference type="Proteomes" id="UP000294739">
    <property type="component" value="Unassembled WGS sequence"/>
</dbReference>